<dbReference type="Proteomes" id="UP000094844">
    <property type="component" value="Unassembled WGS sequence"/>
</dbReference>
<dbReference type="PRINTS" id="PR00038">
    <property type="entry name" value="HTHLUXR"/>
</dbReference>
<dbReference type="GO" id="GO:0006355">
    <property type="term" value="P:regulation of DNA-templated transcription"/>
    <property type="evidence" value="ECO:0007669"/>
    <property type="project" value="InterPro"/>
</dbReference>
<reference evidence="9 10" key="1">
    <citation type="submission" date="2016-09" db="EMBL/GenBank/DDBJ databases">
        <authorList>
            <person name="Capua I."/>
            <person name="De Benedictis P."/>
            <person name="Joannis T."/>
            <person name="Lombin L.H."/>
            <person name="Cattoli G."/>
        </authorList>
    </citation>
    <scope>NUCLEOTIDE SEQUENCE [LARGE SCALE GENOMIC DNA]</scope>
    <source>
        <strain evidence="9 10">GB001</strain>
    </source>
</reference>
<accession>A0A1C6Z0C7</accession>
<dbReference type="GO" id="GO:0000160">
    <property type="term" value="P:phosphorelay signal transduction system"/>
    <property type="evidence" value="ECO:0007669"/>
    <property type="project" value="InterPro"/>
</dbReference>
<dbReference type="CDD" id="cd17535">
    <property type="entry name" value="REC_NarL-like"/>
    <property type="match status" value="1"/>
</dbReference>
<dbReference type="InterPro" id="IPR058245">
    <property type="entry name" value="NreC/VraR/RcsB-like_REC"/>
</dbReference>
<dbReference type="PANTHER" id="PTHR43214">
    <property type="entry name" value="TWO-COMPONENT RESPONSE REGULATOR"/>
    <property type="match status" value="1"/>
</dbReference>
<organism evidence="9 10">
    <name type="scientific">Hafnia alvei</name>
    <dbReference type="NCBI Taxonomy" id="569"/>
    <lineage>
        <taxon>Bacteria</taxon>
        <taxon>Pseudomonadati</taxon>
        <taxon>Pseudomonadota</taxon>
        <taxon>Gammaproteobacteria</taxon>
        <taxon>Enterobacterales</taxon>
        <taxon>Hafniaceae</taxon>
        <taxon>Hafnia</taxon>
    </lineage>
</organism>
<gene>
    <name evidence="9" type="ORF">BN1044_01929</name>
</gene>
<dbReference type="CDD" id="cd06170">
    <property type="entry name" value="LuxR_C_like"/>
    <property type="match status" value="1"/>
</dbReference>
<dbReference type="Gene3D" id="1.10.10.10">
    <property type="entry name" value="Winged helix-like DNA-binding domain superfamily/Winged helix DNA-binding domain"/>
    <property type="match status" value="1"/>
</dbReference>
<dbReference type="GO" id="GO:0003677">
    <property type="term" value="F:DNA binding"/>
    <property type="evidence" value="ECO:0007669"/>
    <property type="project" value="UniProtKB-KW"/>
</dbReference>
<dbReference type="PROSITE" id="PS50110">
    <property type="entry name" value="RESPONSE_REGULATORY"/>
    <property type="match status" value="1"/>
</dbReference>
<evidence type="ECO:0000313" key="9">
    <source>
        <dbReference type="EMBL" id="SCM52445.1"/>
    </source>
</evidence>
<keyword evidence="4" id="KW-0238">DNA-binding</keyword>
<dbReference type="Pfam" id="PF00196">
    <property type="entry name" value="GerE"/>
    <property type="match status" value="1"/>
</dbReference>
<dbReference type="NCBIfam" id="NF007419">
    <property type="entry name" value="PRK09958.1"/>
    <property type="match status" value="1"/>
</dbReference>
<dbReference type="Pfam" id="PF00072">
    <property type="entry name" value="Response_reg"/>
    <property type="match status" value="1"/>
</dbReference>
<dbReference type="PANTHER" id="PTHR43214:SF41">
    <property type="entry name" value="NITRATE_NITRITE RESPONSE REGULATOR PROTEIN NARP"/>
    <property type="match status" value="1"/>
</dbReference>
<dbReference type="AlphaFoldDB" id="A0A1C6Z0C7"/>
<dbReference type="InterPro" id="IPR011006">
    <property type="entry name" value="CheY-like_superfamily"/>
</dbReference>
<dbReference type="InterPro" id="IPR001789">
    <property type="entry name" value="Sig_transdc_resp-reg_receiver"/>
</dbReference>
<dbReference type="PROSITE" id="PS50043">
    <property type="entry name" value="HTH_LUXR_2"/>
    <property type="match status" value="1"/>
</dbReference>
<evidence type="ECO:0000313" key="10">
    <source>
        <dbReference type="Proteomes" id="UP000094844"/>
    </source>
</evidence>
<feature type="modified residue" description="4-aspartylphosphate" evidence="6">
    <location>
        <position position="59"/>
    </location>
</feature>
<evidence type="ECO:0000256" key="6">
    <source>
        <dbReference type="PROSITE-ProRule" id="PRU00169"/>
    </source>
</evidence>
<dbReference type="SMART" id="SM00421">
    <property type="entry name" value="HTH_LUXR"/>
    <property type="match status" value="1"/>
</dbReference>
<dbReference type="PROSITE" id="PS00622">
    <property type="entry name" value="HTH_LUXR_1"/>
    <property type="match status" value="1"/>
</dbReference>
<evidence type="ECO:0000256" key="4">
    <source>
        <dbReference type="ARBA" id="ARBA00023125"/>
    </source>
</evidence>
<sequence>MVSENNKLSAIIIDDHPLARVAIRNLLENDDINVIAESGDGAEALQVIKEMQPDIVVVDIDIPVLSGIEVVEKLRRQQNSCIIVVVSAKNDRFYGKRSADAGANAFVSKKKGMSNIVAAVKAARNGYSYFPFSLDSFVGKLTSEQEKLDSLSTQEIKVMRYILNGVDNIHIATEMNISSKTVSTYKSRLMEKLECKSLMELFNLSNRNKIG</sequence>
<dbReference type="InterPro" id="IPR058244">
    <property type="entry name" value="EvgA"/>
</dbReference>
<dbReference type="SUPFAM" id="SSF46894">
    <property type="entry name" value="C-terminal effector domain of the bipartite response regulators"/>
    <property type="match status" value="1"/>
</dbReference>
<evidence type="ECO:0000256" key="1">
    <source>
        <dbReference type="ARBA" id="ARBA00022553"/>
    </source>
</evidence>
<evidence type="ECO:0000259" key="7">
    <source>
        <dbReference type="PROSITE" id="PS50043"/>
    </source>
</evidence>
<dbReference type="STRING" id="569.A6V27_09885"/>
<dbReference type="SMART" id="SM00448">
    <property type="entry name" value="REC"/>
    <property type="match status" value="1"/>
</dbReference>
<evidence type="ECO:0000259" key="8">
    <source>
        <dbReference type="PROSITE" id="PS50110"/>
    </source>
</evidence>
<dbReference type="InterPro" id="IPR039420">
    <property type="entry name" value="WalR-like"/>
</dbReference>
<dbReference type="InterPro" id="IPR016032">
    <property type="entry name" value="Sig_transdc_resp-reg_C-effctor"/>
</dbReference>
<evidence type="ECO:0000256" key="2">
    <source>
        <dbReference type="ARBA" id="ARBA00023012"/>
    </source>
</evidence>
<feature type="domain" description="HTH luxR-type" evidence="7">
    <location>
        <begin position="144"/>
        <end position="209"/>
    </location>
</feature>
<dbReference type="Gene3D" id="3.40.50.2300">
    <property type="match status" value="1"/>
</dbReference>
<feature type="domain" description="Response regulatory" evidence="8">
    <location>
        <begin position="9"/>
        <end position="124"/>
    </location>
</feature>
<evidence type="ECO:0000256" key="5">
    <source>
        <dbReference type="ARBA" id="ARBA00023163"/>
    </source>
</evidence>
<keyword evidence="5" id="KW-0804">Transcription</keyword>
<dbReference type="EMBL" id="FMIQ01000035">
    <property type="protein sequence ID" value="SCM52445.1"/>
    <property type="molecule type" value="Genomic_DNA"/>
</dbReference>
<keyword evidence="3" id="KW-0805">Transcription regulation</keyword>
<dbReference type="InterPro" id="IPR036388">
    <property type="entry name" value="WH-like_DNA-bd_sf"/>
</dbReference>
<proteinExistence type="predicted"/>
<dbReference type="SUPFAM" id="SSF52172">
    <property type="entry name" value="CheY-like"/>
    <property type="match status" value="1"/>
</dbReference>
<keyword evidence="1 6" id="KW-0597">Phosphoprotein</keyword>
<keyword evidence="2" id="KW-0902">Two-component regulatory system</keyword>
<dbReference type="InterPro" id="IPR000792">
    <property type="entry name" value="Tscrpt_reg_LuxR_C"/>
</dbReference>
<name>A0A1C6Z0C7_HAFAL</name>
<evidence type="ECO:0000256" key="3">
    <source>
        <dbReference type="ARBA" id="ARBA00023015"/>
    </source>
</evidence>
<protein>
    <submittedName>
        <fullName evidence="9">Two-component system, NarL family, response regulator EvgA</fullName>
    </submittedName>
</protein>